<organism evidence="6 7">
    <name type="scientific">Bacteroides fragilis</name>
    <dbReference type="NCBI Taxonomy" id="817"/>
    <lineage>
        <taxon>Bacteria</taxon>
        <taxon>Pseudomonadati</taxon>
        <taxon>Bacteroidota</taxon>
        <taxon>Bacteroidia</taxon>
        <taxon>Bacteroidales</taxon>
        <taxon>Bacteroidaceae</taxon>
        <taxon>Bacteroides</taxon>
    </lineage>
</organism>
<dbReference type="InterPro" id="IPR000182">
    <property type="entry name" value="GNAT_dom"/>
</dbReference>
<dbReference type="GO" id="GO:0005737">
    <property type="term" value="C:cytoplasm"/>
    <property type="evidence" value="ECO:0007669"/>
    <property type="project" value="TreeGrafter"/>
</dbReference>
<gene>
    <name evidence="6" type="ORF">F3B44_02480</name>
</gene>
<evidence type="ECO:0000259" key="5">
    <source>
        <dbReference type="PROSITE" id="PS51186"/>
    </source>
</evidence>
<feature type="domain" description="N-acetyltransferase" evidence="5">
    <location>
        <begin position="11"/>
        <end position="175"/>
    </location>
</feature>
<feature type="compositionally biased region" description="Basic and acidic residues" evidence="4">
    <location>
        <begin position="192"/>
        <end position="202"/>
    </location>
</feature>
<dbReference type="PANTHER" id="PTHR43792:SF8">
    <property type="entry name" value="[RIBOSOMAL PROTEIN US5]-ALANINE N-ACETYLTRANSFERASE"/>
    <property type="match status" value="1"/>
</dbReference>
<keyword evidence="1 6" id="KW-0808">Transferase</keyword>
<dbReference type="Proteomes" id="UP000479773">
    <property type="component" value="Unassembled WGS sequence"/>
</dbReference>
<proteinExistence type="inferred from homology"/>
<dbReference type="Pfam" id="PF13302">
    <property type="entry name" value="Acetyltransf_3"/>
    <property type="match status" value="1"/>
</dbReference>
<dbReference type="AlphaFoldDB" id="A0A5M5PNE4"/>
<accession>A0A5M5PNE4</accession>
<name>A0A5M5PNE4_BACFG</name>
<reference evidence="6 7" key="1">
    <citation type="journal article" date="2019" name="Nat. Med.">
        <title>A library of human gut bacterial isolates paired with longitudinal multiomics data enables mechanistic microbiome research.</title>
        <authorList>
            <person name="Poyet M."/>
            <person name="Groussin M."/>
            <person name="Gibbons S.M."/>
            <person name="Avila-Pacheco J."/>
            <person name="Jiang X."/>
            <person name="Kearney S.M."/>
            <person name="Perrotta A.R."/>
            <person name="Berdy B."/>
            <person name="Zhao S."/>
            <person name="Lieberman T.D."/>
            <person name="Swanson P.K."/>
            <person name="Smith M."/>
            <person name="Roesemann S."/>
            <person name="Alexander J.E."/>
            <person name="Rich S.A."/>
            <person name="Livny J."/>
            <person name="Vlamakis H."/>
            <person name="Clish C."/>
            <person name="Bullock K."/>
            <person name="Deik A."/>
            <person name="Scott J."/>
            <person name="Pierce K.A."/>
            <person name="Xavier R.J."/>
            <person name="Alm E.J."/>
        </authorList>
    </citation>
    <scope>NUCLEOTIDE SEQUENCE [LARGE SCALE GENOMIC DNA]</scope>
    <source>
        <strain evidence="6 7">BIOML-A106</strain>
    </source>
</reference>
<dbReference type="InterPro" id="IPR051531">
    <property type="entry name" value="N-acetyltransferase"/>
</dbReference>
<evidence type="ECO:0000256" key="3">
    <source>
        <dbReference type="ARBA" id="ARBA00038502"/>
    </source>
</evidence>
<sequence>MHTTILETERLLLRPFRETDLQELFECCQNPNLGNNAGWEPHKNIEDSKEVLHTVFMGNEGVFAIILKEDNSLVGSIGIITDPKRENTRTRMLGYWLKECHWGKGMASEATRTILDYGFNVLGLHLISANCYPHNTRSRLLLERNGFVYEGILHEAEMTYDGHVYDHLCFYQKKERVPMDQKDLTMISANRVRTEQPTKSQKDIPLSDILPERRYNDLADTNRTNK</sequence>
<evidence type="ECO:0000313" key="6">
    <source>
        <dbReference type="EMBL" id="KAA4756629.1"/>
    </source>
</evidence>
<dbReference type="PROSITE" id="PS51186">
    <property type="entry name" value="GNAT"/>
    <property type="match status" value="1"/>
</dbReference>
<feature type="region of interest" description="Disordered" evidence="4">
    <location>
        <begin position="189"/>
        <end position="226"/>
    </location>
</feature>
<evidence type="ECO:0000256" key="2">
    <source>
        <dbReference type="ARBA" id="ARBA00023315"/>
    </source>
</evidence>
<evidence type="ECO:0000256" key="4">
    <source>
        <dbReference type="SAM" id="MobiDB-lite"/>
    </source>
</evidence>
<protein>
    <submittedName>
        <fullName evidence="6">GNAT family N-acetyltransferase</fullName>
    </submittedName>
</protein>
<dbReference type="SUPFAM" id="SSF55729">
    <property type="entry name" value="Acyl-CoA N-acyltransferases (Nat)"/>
    <property type="match status" value="1"/>
</dbReference>
<dbReference type="PANTHER" id="PTHR43792">
    <property type="entry name" value="GNAT FAMILY, PUTATIVE (AFU_ORTHOLOGUE AFUA_3G00765)-RELATED-RELATED"/>
    <property type="match status" value="1"/>
</dbReference>
<dbReference type="InterPro" id="IPR016181">
    <property type="entry name" value="Acyl_CoA_acyltransferase"/>
</dbReference>
<dbReference type="GO" id="GO:0008999">
    <property type="term" value="F:protein-N-terminal-alanine acetyltransferase activity"/>
    <property type="evidence" value="ECO:0007669"/>
    <property type="project" value="TreeGrafter"/>
</dbReference>
<keyword evidence="2" id="KW-0012">Acyltransferase</keyword>
<evidence type="ECO:0000256" key="1">
    <source>
        <dbReference type="ARBA" id="ARBA00022679"/>
    </source>
</evidence>
<comment type="similarity">
    <text evidence="3">Belongs to the acetyltransferase family. RimJ subfamily.</text>
</comment>
<dbReference type="EMBL" id="VWEQ01000001">
    <property type="protein sequence ID" value="KAA4756629.1"/>
    <property type="molecule type" value="Genomic_DNA"/>
</dbReference>
<comment type="caution">
    <text evidence="6">The sequence shown here is derived from an EMBL/GenBank/DDBJ whole genome shotgun (WGS) entry which is preliminary data.</text>
</comment>
<evidence type="ECO:0000313" key="7">
    <source>
        <dbReference type="Proteomes" id="UP000479773"/>
    </source>
</evidence>
<dbReference type="Gene3D" id="3.40.630.30">
    <property type="match status" value="1"/>
</dbReference>